<reference evidence="5 6" key="1">
    <citation type="submission" date="2018-09" db="EMBL/GenBank/DDBJ databases">
        <authorList>
            <person name="Le Fleche-Mateos A."/>
        </authorList>
    </citation>
    <scope>NUCLEOTIDE SEQUENCE [LARGE SCALE GENOMIC DNA]</scope>
    <source>
        <strain evidence="5 6">DSM 27399</strain>
    </source>
</reference>
<keyword evidence="3" id="KW-0804">Transcription</keyword>
<feature type="domain" description="HTH cro/C1-type" evidence="4">
    <location>
        <begin position="37"/>
        <end position="90"/>
    </location>
</feature>
<evidence type="ECO:0000259" key="4">
    <source>
        <dbReference type="PROSITE" id="PS50943"/>
    </source>
</evidence>
<protein>
    <submittedName>
        <fullName evidence="5">Helix-turn-helix domain-containing protein</fullName>
    </submittedName>
</protein>
<evidence type="ECO:0000256" key="2">
    <source>
        <dbReference type="ARBA" id="ARBA00023125"/>
    </source>
</evidence>
<dbReference type="InterPro" id="IPR047761">
    <property type="entry name" value="NadS-like"/>
</dbReference>
<dbReference type="SMART" id="SM00530">
    <property type="entry name" value="HTH_XRE"/>
    <property type="match status" value="1"/>
</dbReference>
<dbReference type="PROSITE" id="PS50943">
    <property type="entry name" value="HTH_CROC1"/>
    <property type="match status" value="1"/>
</dbReference>
<dbReference type="InterPro" id="IPR001387">
    <property type="entry name" value="Cro/C1-type_HTH"/>
</dbReference>
<proteinExistence type="predicted"/>
<evidence type="ECO:0000313" key="5">
    <source>
        <dbReference type="EMBL" id="RJT44373.1"/>
    </source>
</evidence>
<name>A0A419N9M1_9GAMM</name>
<dbReference type="RefSeq" id="WP_120132885.1">
    <property type="nucleotide sequence ID" value="NZ_RAHH01000011.1"/>
</dbReference>
<dbReference type="EMBL" id="RAHH01000011">
    <property type="protein sequence ID" value="RJT44373.1"/>
    <property type="molecule type" value="Genomic_DNA"/>
</dbReference>
<dbReference type="AlphaFoldDB" id="A0A419N9M1"/>
<dbReference type="GO" id="GO:0003677">
    <property type="term" value="F:DNA binding"/>
    <property type="evidence" value="ECO:0007669"/>
    <property type="project" value="UniProtKB-KW"/>
</dbReference>
<dbReference type="PANTHER" id="PTHR36511">
    <property type="entry name" value="MERR FAMILY BACTERIAL REGULATORY PROTEIN"/>
    <property type="match status" value="1"/>
</dbReference>
<accession>A0A419N9M1</accession>
<evidence type="ECO:0000256" key="3">
    <source>
        <dbReference type="ARBA" id="ARBA00023163"/>
    </source>
</evidence>
<gene>
    <name evidence="5" type="ORF">D6C13_11535</name>
</gene>
<evidence type="ECO:0000313" key="6">
    <source>
        <dbReference type="Proteomes" id="UP000284908"/>
    </source>
</evidence>
<dbReference type="Proteomes" id="UP000284908">
    <property type="component" value="Unassembled WGS sequence"/>
</dbReference>
<keyword evidence="6" id="KW-1185">Reference proteome</keyword>
<evidence type="ECO:0000256" key="1">
    <source>
        <dbReference type="ARBA" id="ARBA00023015"/>
    </source>
</evidence>
<dbReference type="Gene3D" id="1.10.260.40">
    <property type="entry name" value="lambda repressor-like DNA-binding domains"/>
    <property type="match status" value="1"/>
</dbReference>
<dbReference type="PANTHER" id="PTHR36511:SF3">
    <property type="entry name" value="ANTITOXIN HIGA-2"/>
    <property type="match status" value="1"/>
</dbReference>
<dbReference type="InterPro" id="IPR052359">
    <property type="entry name" value="HTH-type_reg/antitoxin"/>
</dbReference>
<sequence length="96" mass="10859">MNKELFDELRQSAEEMIAIRKGEMAPAHITHVAMPEVKQIRTKAGVKQDEFARLLGVSPSLVQAWEQQKRLPNGAALKLLKMLELNPQIIQTLKTI</sequence>
<dbReference type="InterPro" id="IPR010982">
    <property type="entry name" value="Lambda_DNA-bd_dom_sf"/>
</dbReference>
<dbReference type="SUPFAM" id="SSF47413">
    <property type="entry name" value="lambda repressor-like DNA-binding domains"/>
    <property type="match status" value="1"/>
</dbReference>
<organism evidence="5 6">
    <name type="scientific">Rahnella woolbedingensis</name>
    <dbReference type="NCBI Taxonomy" id="1510574"/>
    <lineage>
        <taxon>Bacteria</taxon>
        <taxon>Pseudomonadati</taxon>
        <taxon>Pseudomonadota</taxon>
        <taxon>Gammaproteobacteria</taxon>
        <taxon>Enterobacterales</taxon>
        <taxon>Yersiniaceae</taxon>
        <taxon>Rahnella</taxon>
    </lineage>
</organism>
<dbReference type="OrthoDB" id="9799384at2"/>
<comment type="caution">
    <text evidence="5">The sequence shown here is derived from an EMBL/GenBank/DDBJ whole genome shotgun (WGS) entry which is preliminary data.</text>
</comment>
<keyword evidence="2" id="KW-0238">DNA-binding</keyword>
<dbReference type="Pfam" id="PF01381">
    <property type="entry name" value="HTH_3"/>
    <property type="match status" value="1"/>
</dbReference>
<keyword evidence="1" id="KW-0805">Transcription regulation</keyword>
<dbReference type="CDD" id="cd00093">
    <property type="entry name" value="HTH_XRE"/>
    <property type="match status" value="1"/>
</dbReference>
<dbReference type="NCBIfam" id="NF041265">
    <property type="entry name" value="NadS"/>
    <property type="match status" value="1"/>
</dbReference>